<dbReference type="Gene3D" id="3.40.50.10420">
    <property type="entry name" value="NagB/RpiA/CoA transferase-like"/>
    <property type="match status" value="1"/>
</dbReference>
<gene>
    <name evidence="1" type="ORF">IAD03_05620</name>
</gene>
<dbReference type="InterPro" id="IPR037171">
    <property type="entry name" value="NagB/RpiA_transferase-like"/>
</dbReference>
<accession>A0A9D1K359</accession>
<dbReference type="EMBL" id="DVJM01000111">
    <property type="protein sequence ID" value="HIS78833.1"/>
    <property type="molecule type" value="Genomic_DNA"/>
</dbReference>
<protein>
    <submittedName>
        <fullName evidence="1">5-formyltetrahydrofolate cyclo-ligase</fullName>
    </submittedName>
</protein>
<evidence type="ECO:0000313" key="2">
    <source>
        <dbReference type="Proteomes" id="UP000824141"/>
    </source>
</evidence>
<dbReference type="InterPro" id="IPR024185">
    <property type="entry name" value="FTHF_cligase-like_sf"/>
</dbReference>
<dbReference type="AlphaFoldDB" id="A0A9D1K359"/>
<proteinExistence type="predicted"/>
<dbReference type="SUPFAM" id="SSF100950">
    <property type="entry name" value="NagB/RpiA/CoA transferase-like"/>
    <property type="match status" value="1"/>
</dbReference>
<feature type="non-terminal residue" evidence="1">
    <location>
        <position position="65"/>
    </location>
</feature>
<evidence type="ECO:0000313" key="1">
    <source>
        <dbReference type="EMBL" id="HIS78833.1"/>
    </source>
</evidence>
<name>A0A9D1K359_9FIRM</name>
<organism evidence="1 2">
    <name type="scientific">Candidatus Caccousia stercoris</name>
    <dbReference type="NCBI Taxonomy" id="2840723"/>
    <lineage>
        <taxon>Bacteria</taxon>
        <taxon>Bacillati</taxon>
        <taxon>Bacillota</taxon>
        <taxon>Clostridia</taxon>
        <taxon>Eubacteriales</taxon>
        <taxon>Oscillospiraceae</taxon>
        <taxon>Oscillospiraceae incertae sedis</taxon>
        <taxon>Candidatus Caccousia</taxon>
    </lineage>
</organism>
<sequence>MRTRNINIKELKNSLRLHSRSFRENMEENRKRKADASIFRRLTSLREYVQARWIYTYVSKPIEVD</sequence>
<dbReference type="Proteomes" id="UP000824141">
    <property type="component" value="Unassembled WGS sequence"/>
</dbReference>
<reference evidence="1" key="1">
    <citation type="submission" date="2020-10" db="EMBL/GenBank/DDBJ databases">
        <authorList>
            <person name="Gilroy R."/>
        </authorList>
    </citation>
    <scope>NUCLEOTIDE SEQUENCE</scope>
    <source>
        <strain evidence="1">6086</strain>
    </source>
</reference>
<reference evidence="1" key="2">
    <citation type="journal article" date="2021" name="PeerJ">
        <title>Extensive microbial diversity within the chicken gut microbiome revealed by metagenomics and culture.</title>
        <authorList>
            <person name="Gilroy R."/>
            <person name="Ravi A."/>
            <person name="Getino M."/>
            <person name="Pursley I."/>
            <person name="Horton D.L."/>
            <person name="Alikhan N.F."/>
            <person name="Baker D."/>
            <person name="Gharbi K."/>
            <person name="Hall N."/>
            <person name="Watson M."/>
            <person name="Adriaenssens E.M."/>
            <person name="Foster-Nyarko E."/>
            <person name="Jarju S."/>
            <person name="Secka A."/>
            <person name="Antonio M."/>
            <person name="Oren A."/>
            <person name="Chaudhuri R.R."/>
            <person name="La Ragione R."/>
            <person name="Hildebrand F."/>
            <person name="Pallen M.J."/>
        </authorList>
    </citation>
    <scope>NUCLEOTIDE SEQUENCE</scope>
    <source>
        <strain evidence="1">6086</strain>
    </source>
</reference>
<comment type="caution">
    <text evidence="1">The sequence shown here is derived from an EMBL/GenBank/DDBJ whole genome shotgun (WGS) entry which is preliminary data.</text>
</comment>